<dbReference type="GO" id="GO:0005524">
    <property type="term" value="F:ATP binding"/>
    <property type="evidence" value="ECO:0007669"/>
    <property type="project" value="UniProtKB-KW"/>
</dbReference>
<keyword evidence="5" id="KW-0067">ATP-binding</keyword>
<keyword evidence="1" id="KW-0547">Nucleotide-binding</keyword>
<dbReference type="GO" id="GO:0004386">
    <property type="term" value="F:helicase activity"/>
    <property type="evidence" value="ECO:0007669"/>
    <property type="project" value="UniProtKB-KW"/>
</dbReference>
<dbReference type="Pfam" id="PF12826">
    <property type="entry name" value="HHH_2"/>
    <property type="match status" value="1"/>
</dbReference>
<gene>
    <name evidence="10" type="ORF">FKV42_07405</name>
</gene>
<dbReference type="InterPro" id="IPR010994">
    <property type="entry name" value="RuvA_2-like"/>
</dbReference>
<dbReference type="Gene3D" id="1.10.150.20">
    <property type="entry name" value="5' to 3' exonuclease, C-terminal subdomain"/>
    <property type="match status" value="1"/>
</dbReference>
<dbReference type="Pfam" id="PF00271">
    <property type="entry name" value="Helicase_C"/>
    <property type="match status" value="1"/>
</dbReference>
<dbReference type="SUPFAM" id="SSF47781">
    <property type="entry name" value="RuvA domain 2-like"/>
    <property type="match status" value="1"/>
</dbReference>
<protein>
    <submittedName>
        <fullName evidence="10">DEAD/DEAH box helicase</fullName>
    </submittedName>
</protein>
<dbReference type="SMART" id="SM00891">
    <property type="entry name" value="ERCC4"/>
    <property type="match status" value="1"/>
</dbReference>
<reference evidence="10 11" key="1">
    <citation type="submission" date="2019-06" db="EMBL/GenBank/DDBJ databases">
        <title>Draft genome sequence of Methanolobus vulcani B1d.</title>
        <authorList>
            <person name="Creighbaum A.J."/>
            <person name="Ticak T."/>
            <person name="Hariraju D."/>
            <person name="Arivett B.A."/>
            <person name="Ferguson D.J.Jr."/>
        </authorList>
    </citation>
    <scope>NUCLEOTIDE SEQUENCE [LARGE SCALE GENOMIC DNA]</scope>
    <source>
        <strain evidence="10 11">B1d</strain>
    </source>
</reference>
<keyword evidence="11" id="KW-1185">Reference proteome</keyword>
<dbReference type="RefSeq" id="WP_154809619.1">
    <property type="nucleotide sequence ID" value="NZ_VIAQ01000015.1"/>
</dbReference>
<dbReference type="InterPro" id="IPR006166">
    <property type="entry name" value="ERCC4_domain"/>
</dbReference>
<dbReference type="GO" id="GO:0003677">
    <property type="term" value="F:DNA binding"/>
    <property type="evidence" value="ECO:0007669"/>
    <property type="project" value="UniProtKB-KW"/>
</dbReference>
<dbReference type="FunFam" id="3.40.50.300:FF:001992">
    <property type="entry name" value="ATP-dependent RNA helicase, putative"/>
    <property type="match status" value="1"/>
</dbReference>
<evidence type="ECO:0000313" key="11">
    <source>
        <dbReference type="Proteomes" id="UP000319335"/>
    </source>
</evidence>
<dbReference type="Pfam" id="PF02732">
    <property type="entry name" value="ERCC4"/>
    <property type="match status" value="1"/>
</dbReference>
<organism evidence="10 11">
    <name type="scientific">Methanolobus vulcani</name>
    <dbReference type="NCBI Taxonomy" id="38026"/>
    <lineage>
        <taxon>Archaea</taxon>
        <taxon>Methanobacteriati</taxon>
        <taxon>Methanobacteriota</taxon>
        <taxon>Stenosarchaea group</taxon>
        <taxon>Methanomicrobia</taxon>
        <taxon>Methanosarcinales</taxon>
        <taxon>Methanosarcinaceae</taxon>
        <taxon>Methanolobus</taxon>
    </lineage>
</organism>
<evidence type="ECO:0000256" key="6">
    <source>
        <dbReference type="ARBA" id="ARBA00023125"/>
    </source>
</evidence>
<feature type="domain" description="Helicase ATP-binding" evidence="8">
    <location>
        <begin position="24"/>
        <end position="191"/>
    </location>
</feature>
<dbReference type="GO" id="GO:0016787">
    <property type="term" value="F:hydrolase activity"/>
    <property type="evidence" value="ECO:0007669"/>
    <property type="project" value="UniProtKB-KW"/>
</dbReference>
<dbReference type="CDD" id="cd12089">
    <property type="entry name" value="Hef_ID"/>
    <property type="match status" value="1"/>
</dbReference>
<keyword evidence="3" id="KW-0378">Hydrolase</keyword>
<dbReference type="InterPro" id="IPR011545">
    <property type="entry name" value="DEAD/DEAH_box_helicase_dom"/>
</dbReference>
<evidence type="ECO:0000259" key="8">
    <source>
        <dbReference type="PROSITE" id="PS51192"/>
    </source>
</evidence>
<dbReference type="Gene3D" id="1.20.1320.20">
    <property type="entry name" value="hef helicase domain"/>
    <property type="match status" value="1"/>
</dbReference>
<dbReference type="InterPro" id="IPR011335">
    <property type="entry name" value="Restrct_endonuc-II-like"/>
</dbReference>
<dbReference type="PROSITE" id="PS51194">
    <property type="entry name" value="HELICASE_CTER"/>
    <property type="match status" value="1"/>
</dbReference>
<dbReference type="Pfam" id="PF00270">
    <property type="entry name" value="DEAD"/>
    <property type="match status" value="1"/>
</dbReference>
<evidence type="ECO:0000256" key="1">
    <source>
        <dbReference type="ARBA" id="ARBA00022741"/>
    </source>
</evidence>
<keyword evidence="2" id="KW-0227">DNA damage</keyword>
<dbReference type="SUPFAM" id="SSF52980">
    <property type="entry name" value="Restriction endonuclease-like"/>
    <property type="match status" value="1"/>
</dbReference>
<accession>A0A7Z8KNA3</accession>
<dbReference type="SMART" id="SM00487">
    <property type="entry name" value="DEXDc"/>
    <property type="match status" value="1"/>
</dbReference>
<sequence length="763" mass="86140">MPEYIKHPLIKADTVEQRLYQLDLTGKALDVSTLVVLPTGLGKTVVCLLVMASRLEKLGGKVMVLSPTKPLVEQHASFFRNVMNIPEEEVLTFTGSVSPEKRSELWKTGKVIISTPQVIENDILTKRISLEDVTHITFDESHRAVGNYAYTYIAEKYFETAKNPLCLGITASPGSSDEKIAEICESLHIESVAVKTESDSDVKPYIHKKEIEWKRINLPDEMKEIKDLLNKVLEDRYKKLTEFGYPIYNKRYVSKKDLLGLQAKLQGELRGGMPDTSVYSAISLLAEILKVSHAVEITETQGLEALRMYMERLDNEAGSKSGSKASKRLAEDLYIRQVVHRLRDCDLEHPKLEYVKKIVLDELENKPHSRVIVFANYRDTAEMLTKALAEVEGIRPVRFVGQASKYKDKGLTQKQQVEIIEQFKAGDYNVLVATSVAEEGLDIPSTDLVLFYEPIPSEIRSIQRKGRTGRKHEGRVVVLVTKGTRDEGYYWSSLSKERKMQSNMRELQAAMPARKNNSIEEEFMSDANGNDQKTLFEYDDNGDAKPENKDSIKIVVDQREIRSSVARSLDRNGVEIIVKTLEVGDYILSDRIAVERKDTQDFVGSLIEQKLFEQIANLSRAYEKPILIVEGESLFNCRGINPNAIHGTLSSISLDFGVSIFYTRDPEDTAALLQQIAKREQVDEKREVNMHGKKAAAMLPQQQEYVVSSISDIGPKAARNLLKHFGSVENVMKASYEELLEVNNVGPKTAAKIREIIGSEYKR</sequence>
<keyword evidence="6" id="KW-0238">DNA-binding</keyword>
<dbReference type="SUPFAM" id="SSF52540">
    <property type="entry name" value="P-loop containing nucleoside triphosphate hydrolases"/>
    <property type="match status" value="1"/>
</dbReference>
<comment type="caution">
    <text evidence="10">The sequence shown here is derived from an EMBL/GenBank/DDBJ whole genome shotgun (WGS) entry which is preliminary data.</text>
</comment>
<dbReference type="InterPro" id="IPR041663">
    <property type="entry name" value="DisA/LigA_HHH"/>
</dbReference>
<dbReference type="NCBIfam" id="NF010337">
    <property type="entry name" value="PRK13766.1"/>
    <property type="match status" value="1"/>
</dbReference>
<dbReference type="SMART" id="SM00278">
    <property type="entry name" value="HhH1"/>
    <property type="match status" value="2"/>
</dbReference>
<dbReference type="InterPro" id="IPR001650">
    <property type="entry name" value="Helicase_C-like"/>
</dbReference>
<evidence type="ECO:0000256" key="5">
    <source>
        <dbReference type="ARBA" id="ARBA00022840"/>
    </source>
</evidence>
<evidence type="ECO:0000313" key="10">
    <source>
        <dbReference type="EMBL" id="TQD24894.1"/>
    </source>
</evidence>
<evidence type="ECO:0000259" key="9">
    <source>
        <dbReference type="PROSITE" id="PS51194"/>
    </source>
</evidence>
<dbReference type="InterPro" id="IPR014001">
    <property type="entry name" value="Helicase_ATP-bd"/>
</dbReference>
<name>A0A7Z8KNA3_9EURY</name>
<dbReference type="GO" id="GO:0140097">
    <property type="term" value="F:catalytic activity, acting on DNA"/>
    <property type="evidence" value="ECO:0007669"/>
    <property type="project" value="UniProtKB-ARBA"/>
</dbReference>
<dbReference type="GO" id="GO:0006281">
    <property type="term" value="P:DNA repair"/>
    <property type="evidence" value="ECO:0007669"/>
    <property type="project" value="UniProtKB-KW"/>
</dbReference>
<dbReference type="Gene3D" id="3.40.50.300">
    <property type="entry name" value="P-loop containing nucleotide triphosphate hydrolases"/>
    <property type="match status" value="2"/>
</dbReference>
<dbReference type="Proteomes" id="UP000319335">
    <property type="component" value="Unassembled WGS sequence"/>
</dbReference>
<dbReference type="InterPro" id="IPR027417">
    <property type="entry name" value="P-loop_NTPase"/>
</dbReference>
<dbReference type="PROSITE" id="PS51192">
    <property type="entry name" value="HELICASE_ATP_BIND_1"/>
    <property type="match status" value="1"/>
</dbReference>
<dbReference type="PANTHER" id="PTHR14025:SF20">
    <property type="entry name" value="FANCONI ANEMIA GROUP M PROTEIN"/>
    <property type="match status" value="1"/>
</dbReference>
<evidence type="ECO:0000256" key="3">
    <source>
        <dbReference type="ARBA" id="ARBA00022801"/>
    </source>
</evidence>
<feature type="domain" description="Helicase C-terminal" evidence="9">
    <location>
        <begin position="355"/>
        <end position="519"/>
    </location>
</feature>
<dbReference type="OrthoDB" id="9764at2157"/>
<keyword evidence="4 10" id="KW-0347">Helicase</keyword>
<dbReference type="GO" id="GO:0004518">
    <property type="term" value="F:nuclease activity"/>
    <property type="evidence" value="ECO:0007669"/>
    <property type="project" value="InterPro"/>
</dbReference>
<dbReference type="SMART" id="SM00490">
    <property type="entry name" value="HELICc"/>
    <property type="match status" value="1"/>
</dbReference>
<dbReference type="CDD" id="cd20075">
    <property type="entry name" value="XPF_nuclease_XPF_arch"/>
    <property type="match status" value="1"/>
</dbReference>
<keyword evidence="7" id="KW-0234">DNA repair</keyword>
<evidence type="ECO:0000256" key="7">
    <source>
        <dbReference type="ARBA" id="ARBA00023204"/>
    </source>
</evidence>
<evidence type="ECO:0000256" key="4">
    <source>
        <dbReference type="ARBA" id="ARBA00022806"/>
    </source>
</evidence>
<dbReference type="PANTHER" id="PTHR14025">
    <property type="entry name" value="FANCONI ANEMIA GROUP M FANCM FAMILY MEMBER"/>
    <property type="match status" value="1"/>
</dbReference>
<dbReference type="EMBL" id="VIAQ01000015">
    <property type="protein sequence ID" value="TQD24894.1"/>
    <property type="molecule type" value="Genomic_DNA"/>
</dbReference>
<dbReference type="InterPro" id="IPR003583">
    <property type="entry name" value="Hlx-hairpin-Hlx_DNA-bd_motif"/>
</dbReference>
<proteinExistence type="predicted"/>
<dbReference type="AlphaFoldDB" id="A0A7Z8KNA3"/>
<dbReference type="Gene3D" id="3.40.50.10130">
    <property type="match status" value="1"/>
</dbReference>
<dbReference type="Pfam" id="PF21210">
    <property type="entry name" value="RNA_helicase_helical"/>
    <property type="match status" value="1"/>
</dbReference>
<evidence type="ECO:0000256" key="2">
    <source>
        <dbReference type="ARBA" id="ARBA00022763"/>
    </source>
</evidence>
<dbReference type="InterPro" id="IPR041755">
    <property type="entry name" value="Hef_ID"/>
</dbReference>